<dbReference type="GO" id="GO:0008168">
    <property type="term" value="F:methyltransferase activity"/>
    <property type="evidence" value="ECO:0007669"/>
    <property type="project" value="UniProtKB-KW"/>
</dbReference>
<sequence>MNMRNPDAYKQTLDCIRAHMSKADHVLELGCGTGTTAFKLAPYVRNYVASDYSSEMIDIALERQPPETRENLDFYVGELGEEDHPTGPFDMVLCFNFLHLLDDRPAMLKSIHKSLETGGLFVSKTPCVSGLFTLLRPVALILHAFGKAPSFKFLPSKRLETEIETAGFEIIETARHPEGSLRHVIVAKKLNTTTL</sequence>
<dbReference type="AlphaFoldDB" id="A0A1H5Z6X0"/>
<keyword evidence="2" id="KW-0489">Methyltransferase</keyword>
<dbReference type="PANTHER" id="PTHR43861:SF1">
    <property type="entry name" value="TRANS-ACONITATE 2-METHYLTRANSFERASE"/>
    <property type="match status" value="1"/>
</dbReference>
<dbReference type="GO" id="GO:0032259">
    <property type="term" value="P:methylation"/>
    <property type="evidence" value="ECO:0007669"/>
    <property type="project" value="UniProtKB-KW"/>
</dbReference>
<keyword evidence="3" id="KW-1185">Reference proteome</keyword>
<dbReference type="Gene3D" id="3.40.50.150">
    <property type="entry name" value="Vaccinia Virus protein VP39"/>
    <property type="match status" value="1"/>
</dbReference>
<feature type="domain" description="Methyltransferase type 12" evidence="1">
    <location>
        <begin position="27"/>
        <end position="121"/>
    </location>
</feature>
<gene>
    <name evidence="2" type="ORF">SAMN05421751_1304</name>
</gene>
<evidence type="ECO:0000259" key="1">
    <source>
        <dbReference type="Pfam" id="PF08242"/>
    </source>
</evidence>
<dbReference type="Proteomes" id="UP000236742">
    <property type="component" value="Unassembled WGS sequence"/>
</dbReference>
<keyword evidence="2" id="KW-0808">Transferase</keyword>
<dbReference type="Pfam" id="PF08242">
    <property type="entry name" value="Methyltransf_12"/>
    <property type="match status" value="1"/>
</dbReference>
<dbReference type="SUPFAM" id="SSF53335">
    <property type="entry name" value="S-adenosyl-L-methionine-dependent methyltransferases"/>
    <property type="match status" value="1"/>
</dbReference>
<keyword evidence="2" id="KW-0830">Ubiquinone</keyword>
<protein>
    <submittedName>
        <fullName evidence="2">Ubiquinone/menaquinone biosynthesis C-methylase UbiE</fullName>
    </submittedName>
</protein>
<proteinExistence type="predicted"/>
<dbReference type="InterPro" id="IPR029063">
    <property type="entry name" value="SAM-dependent_MTases_sf"/>
</dbReference>
<evidence type="ECO:0000313" key="2">
    <source>
        <dbReference type="EMBL" id="SEG31800.1"/>
    </source>
</evidence>
<dbReference type="EMBL" id="FNVD01000030">
    <property type="protein sequence ID" value="SEG31800.1"/>
    <property type="molecule type" value="Genomic_DNA"/>
</dbReference>
<name>A0A1H5Z6X0_9RHOB</name>
<reference evidence="2 3" key="1">
    <citation type="submission" date="2016-10" db="EMBL/GenBank/DDBJ databases">
        <authorList>
            <person name="de Groot N.N."/>
        </authorList>
    </citation>
    <scope>NUCLEOTIDE SEQUENCE [LARGE SCALE GENOMIC DNA]</scope>
    <source>
        <strain evidence="2 3">DSM 23413</strain>
    </source>
</reference>
<evidence type="ECO:0000313" key="3">
    <source>
        <dbReference type="Proteomes" id="UP000236742"/>
    </source>
</evidence>
<dbReference type="CDD" id="cd02440">
    <property type="entry name" value="AdoMet_MTases"/>
    <property type="match status" value="1"/>
</dbReference>
<organism evidence="2 3">
    <name type="scientific">Jhaorihella thermophila</name>
    <dbReference type="NCBI Taxonomy" id="488547"/>
    <lineage>
        <taxon>Bacteria</taxon>
        <taxon>Pseudomonadati</taxon>
        <taxon>Pseudomonadota</taxon>
        <taxon>Alphaproteobacteria</taxon>
        <taxon>Rhodobacterales</taxon>
        <taxon>Paracoccaceae</taxon>
        <taxon>Jhaorihella</taxon>
    </lineage>
</organism>
<dbReference type="PANTHER" id="PTHR43861">
    <property type="entry name" value="TRANS-ACONITATE 2-METHYLTRANSFERASE-RELATED"/>
    <property type="match status" value="1"/>
</dbReference>
<dbReference type="InterPro" id="IPR013217">
    <property type="entry name" value="Methyltransf_12"/>
</dbReference>
<accession>A0A1H5Z6X0</accession>